<dbReference type="GO" id="GO:0016646">
    <property type="term" value="F:oxidoreductase activity, acting on the CH-NH group of donors, NAD or NADP as acceptor"/>
    <property type="evidence" value="ECO:0007669"/>
    <property type="project" value="UniProtKB-ARBA"/>
</dbReference>
<dbReference type="SMART" id="SM00903">
    <property type="entry name" value="Flavin_Reduct"/>
    <property type="match status" value="1"/>
</dbReference>
<evidence type="ECO:0000259" key="4">
    <source>
        <dbReference type="SMART" id="SM00903"/>
    </source>
</evidence>
<evidence type="ECO:0000256" key="3">
    <source>
        <dbReference type="ARBA" id="ARBA00038054"/>
    </source>
</evidence>
<evidence type="ECO:0000256" key="1">
    <source>
        <dbReference type="ARBA" id="ARBA00001917"/>
    </source>
</evidence>
<dbReference type="Proteomes" id="UP000636888">
    <property type="component" value="Unassembled WGS sequence"/>
</dbReference>
<dbReference type="PANTHER" id="PTHR43567:SF1">
    <property type="entry name" value="FLAVOREDOXIN"/>
    <property type="match status" value="1"/>
</dbReference>
<dbReference type="InterPro" id="IPR002563">
    <property type="entry name" value="Flavin_Rdtase-like_dom"/>
</dbReference>
<feature type="domain" description="Flavin reductase like" evidence="4">
    <location>
        <begin position="9"/>
        <end position="164"/>
    </location>
</feature>
<dbReference type="SUPFAM" id="SSF50475">
    <property type="entry name" value="FMN-binding split barrel"/>
    <property type="match status" value="1"/>
</dbReference>
<organism evidence="5 6">
    <name type="scientific">Geomesophilobacter sediminis</name>
    <dbReference type="NCBI Taxonomy" id="2798584"/>
    <lineage>
        <taxon>Bacteria</taxon>
        <taxon>Pseudomonadati</taxon>
        <taxon>Thermodesulfobacteriota</taxon>
        <taxon>Desulfuromonadia</taxon>
        <taxon>Geobacterales</taxon>
        <taxon>Geobacteraceae</taxon>
        <taxon>Geomesophilobacter</taxon>
    </lineage>
</organism>
<gene>
    <name evidence="5" type="ORF">JFN93_10845</name>
</gene>
<accession>A0A8J7IYG4</accession>
<dbReference type="InterPro" id="IPR052174">
    <property type="entry name" value="Flavoredoxin"/>
</dbReference>
<dbReference type="GO" id="GO:0010181">
    <property type="term" value="F:FMN binding"/>
    <property type="evidence" value="ECO:0007669"/>
    <property type="project" value="InterPro"/>
</dbReference>
<dbReference type="PANTHER" id="PTHR43567">
    <property type="entry name" value="FLAVOREDOXIN-RELATED-RELATED"/>
    <property type="match status" value="1"/>
</dbReference>
<evidence type="ECO:0000313" key="5">
    <source>
        <dbReference type="EMBL" id="MBJ6725207.1"/>
    </source>
</evidence>
<name>A0A8J7IYG4_9BACT</name>
<dbReference type="EMBL" id="JAEMHM010000008">
    <property type="protein sequence ID" value="MBJ6725207.1"/>
    <property type="molecule type" value="Genomic_DNA"/>
</dbReference>
<evidence type="ECO:0000313" key="6">
    <source>
        <dbReference type="Proteomes" id="UP000636888"/>
    </source>
</evidence>
<comment type="caution">
    <text evidence="5">The sequence shown here is derived from an EMBL/GenBank/DDBJ whole genome shotgun (WGS) entry which is preliminary data.</text>
</comment>
<evidence type="ECO:0000256" key="2">
    <source>
        <dbReference type="ARBA" id="ARBA00022630"/>
    </source>
</evidence>
<comment type="cofactor">
    <cofactor evidence="1">
        <name>FMN</name>
        <dbReference type="ChEBI" id="CHEBI:58210"/>
    </cofactor>
</comment>
<protein>
    <submittedName>
        <fullName evidence="5">Flavin reductase family protein</fullName>
    </submittedName>
</protein>
<keyword evidence="2" id="KW-0285">Flavoprotein</keyword>
<reference evidence="5" key="1">
    <citation type="submission" date="2020-12" db="EMBL/GenBank/DDBJ databases">
        <title>Geomonas sp. Red875, isolated from river sediment.</title>
        <authorList>
            <person name="Xu Z."/>
            <person name="Zhang Z."/>
            <person name="Masuda Y."/>
            <person name="Itoh H."/>
            <person name="Senoo K."/>
        </authorList>
    </citation>
    <scope>NUCLEOTIDE SEQUENCE</scope>
    <source>
        <strain evidence="5">Red875</strain>
    </source>
</reference>
<dbReference type="Pfam" id="PF01613">
    <property type="entry name" value="Flavin_Reduct"/>
    <property type="match status" value="1"/>
</dbReference>
<keyword evidence="6" id="KW-1185">Reference proteome</keyword>
<dbReference type="InterPro" id="IPR012349">
    <property type="entry name" value="Split_barrel_FMN-bd"/>
</dbReference>
<dbReference type="Gene3D" id="2.30.110.10">
    <property type="entry name" value="Electron Transport, Fmn-binding Protein, Chain A"/>
    <property type="match status" value="1"/>
</dbReference>
<proteinExistence type="inferred from homology"/>
<dbReference type="RefSeq" id="WP_199384100.1">
    <property type="nucleotide sequence ID" value="NZ_JAEMHM010000008.1"/>
</dbReference>
<comment type="similarity">
    <text evidence="3">Belongs to the flavoredoxin family.</text>
</comment>
<dbReference type="AlphaFoldDB" id="A0A8J7IYG4"/>
<sequence length="190" mass="20347">MKQSLGAKTLLFPAPVLLVGTYDQAGKPNLMNAAWGGICCSEPPCVGVSLRKARHSYDAIVERKAFTICIPTESQLKEADYVGIASGRNADKFAVAGLTPVKSELVDAPYAAEFPFVLECRLLHTIEIGIHTQFIGEIVDVKADPAVLAADGLPDILKLKPLIFDTAHRGYYGVGELLGQAFSAGREFGI</sequence>